<sequence>MPSTPGIIKMTVRIRSINTFLDQLLLPSRARIASAVGLMGMAHDTFPV</sequence>
<accession>X1C1L2</accession>
<dbReference type="EMBL" id="BART01028403">
    <property type="protein sequence ID" value="GAG90338.1"/>
    <property type="molecule type" value="Genomic_DNA"/>
</dbReference>
<feature type="non-terminal residue" evidence="1">
    <location>
        <position position="48"/>
    </location>
</feature>
<organism evidence="1">
    <name type="scientific">marine sediment metagenome</name>
    <dbReference type="NCBI Taxonomy" id="412755"/>
    <lineage>
        <taxon>unclassified sequences</taxon>
        <taxon>metagenomes</taxon>
        <taxon>ecological metagenomes</taxon>
    </lineage>
</organism>
<proteinExistence type="predicted"/>
<reference evidence="1" key="1">
    <citation type="journal article" date="2014" name="Front. Microbiol.">
        <title>High frequency of phylogenetically diverse reductive dehalogenase-homologous genes in deep subseafloor sedimentary metagenomes.</title>
        <authorList>
            <person name="Kawai M."/>
            <person name="Futagami T."/>
            <person name="Toyoda A."/>
            <person name="Takaki Y."/>
            <person name="Nishi S."/>
            <person name="Hori S."/>
            <person name="Arai W."/>
            <person name="Tsubouchi T."/>
            <person name="Morono Y."/>
            <person name="Uchiyama I."/>
            <person name="Ito T."/>
            <person name="Fujiyama A."/>
            <person name="Inagaki F."/>
            <person name="Takami H."/>
        </authorList>
    </citation>
    <scope>NUCLEOTIDE SEQUENCE</scope>
    <source>
        <strain evidence="1">Expedition CK06-06</strain>
    </source>
</reference>
<protein>
    <submittedName>
        <fullName evidence="1">Uncharacterized protein</fullName>
    </submittedName>
</protein>
<dbReference type="AlphaFoldDB" id="X1C1L2"/>
<evidence type="ECO:0000313" key="1">
    <source>
        <dbReference type="EMBL" id="GAG90338.1"/>
    </source>
</evidence>
<gene>
    <name evidence="1" type="ORF">S01H4_50094</name>
</gene>
<comment type="caution">
    <text evidence="1">The sequence shown here is derived from an EMBL/GenBank/DDBJ whole genome shotgun (WGS) entry which is preliminary data.</text>
</comment>
<name>X1C1L2_9ZZZZ</name>